<feature type="region of interest" description="Disordered" evidence="6">
    <location>
        <begin position="1"/>
        <end position="106"/>
    </location>
</feature>
<evidence type="ECO:0000256" key="4">
    <source>
        <dbReference type="ARBA" id="ARBA00023242"/>
    </source>
</evidence>
<dbReference type="EMBL" id="KE346366">
    <property type="protein sequence ID" value="KJE94162.1"/>
    <property type="molecule type" value="Genomic_DNA"/>
</dbReference>
<evidence type="ECO:0000256" key="1">
    <source>
        <dbReference type="ARBA" id="ARBA00004123"/>
    </source>
</evidence>
<keyword evidence="5" id="KW-0131">Cell cycle</keyword>
<dbReference type="Proteomes" id="UP000008743">
    <property type="component" value="Unassembled WGS sequence"/>
</dbReference>
<evidence type="ECO:0000256" key="6">
    <source>
        <dbReference type="SAM" id="MobiDB-lite"/>
    </source>
</evidence>
<reference evidence="8" key="1">
    <citation type="submission" date="2011-02" db="EMBL/GenBank/DDBJ databases">
        <title>The Genome Sequence of Capsaspora owczarzaki ATCC 30864.</title>
        <authorList>
            <person name="Russ C."/>
            <person name="Cuomo C."/>
            <person name="Burger G."/>
            <person name="Gray M.W."/>
            <person name="Holland P.W.H."/>
            <person name="King N."/>
            <person name="Lang F.B.F."/>
            <person name="Roger A.J."/>
            <person name="Ruiz-Trillo I."/>
            <person name="Young S.K."/>
            <person name="Zeng Q."/>
            <person name="Gargeya S."/>
            <person name="Alvarado L."/>
            <person name="Berlin A."/>
            <person name="Chapman S.B."/>
            <person name="Chen Z."/>
            <person name="Freedman E."/>
            <person name="Gellesch M."/>
            <person name="Goldberg J."/>
            <person name="Griggs A."/>
            <person name="Gujja S."/>
            <person name="Heilman E."/>
            <person name="Heiman D."/>
            <person name="Howarth C."/>
            <person name="Mehta T."/>
            <person name="Neiman D."/>
            <person name="Pearson M."/>
            <person name="Roberts A."/>
            <person name="Saif S."/>
            <person name="Shea T."/>
            <person name="Shenoy N."/>
            <person name="Sisk P."/>
            <person name="Stolte C."/>
            <person name="Sykes S."/>
            <person name="White J."/>
            <person name="Yandava C."/>
            <person name="Haas B."/>
            <person name="Nusbaum C."/>
            <person name="Birren B."/>
        </authorList>
    </citation>
    <scope>NUCLEOTIDE SEQUENCE</scope>
    <source>
        <strain evidence="8">ATCC 30864</strain>
    </source>
</reference>
<sequence length="1540" mass="166803">MAGKSKTSAAAKGKPANGKESVAAYFAPKSNGKAAKPTGAPADEPATVVGAPTATAAAAEPQARKSPVKPATRATASPSKPRSDPAASAPVAAASSSSSSSSSAASSAAPASSRALAAGTVNIGGGVSLPAVSPTMPRAELDHLRQDPNTCTRSSGLLVLPAFLKHQDNEIRLYVACILSDLRCLHPSIFKLFVDQLKGIANVQNAHFARYFGLLESLAVVKSFVMLVDISQELLVLLFQTLFEAISPDHTREVFDHIVEITSTVIVEADVLPEELLDVILAALLPEGKNRQRNKVSFVLAETVIKRCLRQMQPAIRDFFAGIFGVGKTSTSELTDSAYDLVFELFLIDSSLLLEVFSLLEEHSLNEDLPSRQQTIALLGRMFVVDDRDLANDNPGLWSCFLKRFVDVKDVVRLQCVSFAADIVRAHPRLASSVVAALGERLMDQEEKVRADALAQILQIAKTRSDVLDAPLLHRMAERTIDRKASIREEALSALVTIYLQQIEKFGESQAWSRDTIASFGWIPSKILASSLAPAGGAAYEKHFDKLLTSHASNAEARGARLVNVLSQLDEKGVTVFARDLEQRSGLIAAWRNFLAKHGSRPEAQMRRLAAFALDKTKAFDHIEKLESGMDQKTCQVLVHYFETDCSAPRLKVATDALTNRLGAKNPSLETVLSLLSSTTSLFGDKHVISAAIGKWIALDGDEYDTTGKCLLAVARVYPMTFHQLSTFQKVLDALRDADESVARPLLQLLAISGPKLQANHSSFFHELQQILQQFMLGDSPALGKLAVRTIVATATDANTLLQDVSADLMKRLELNFPDVITPIVCLGHIAELGRAVDPTSEAALSKEDLKICNQFFVKLLRTNTTKAVKMPANWNTETDDEWTDTPSPECLAKEAAIKAMTRIILNFPEKQDAVVKSCLDNVLFDGVRLRGEFVAANATHPIVCSRLYLTASKSILKIASTRHSKLIAAQDFQNLALTIEAVNRQVRHAFITCLDKYLTKVDRMRTSYMSILALAACNPDKDQLMLAKACLERQVARRRAIIQINKAYEKVLLPEAVLAHLIHLLAHHPDFKSDVDELKAMQKCIVFFVNGLSASGGENFDYLLDVVGAIKQHRDAQTPNNSVPLHTVCDVASLAITDVAQHSNWRLKKGSAAISLPAELFTLPSTPLRNTVVFLSKQQQQQLMGGKSPSGSPAKKLLEQVAPRSASRKAQGGSATTTPSKRAAPSTPGSVSRFKRRAARSDDDDEDDSDDEDGEAVARRHRAATTAAAAGPARRNASRAARSAAKSLGFEDDDDDDDVSNRRDASDNDDGQEQAGSGARRVRRRLDASNDDDNRPEDSLPAKSPRRSGATKPVFDEIAAPALSPLKSPKSPEHKSRRPVRNLSLGLDHEQSTPRYLSEAEKAREEDEHDQELLPAVDVAASKPKRAAAKTASVSESSPSRDADVAMHQDKRQRASRASARTTASSSVDSQSVSTSSQSQPSEPSEEPAIKRRSGRGKAAVEASAAPQTKVSAAVPAVGELDDGAAEEPVVTRRTTRRR</sequence>
<gene>
    <name evidence="7" type="ORF">CAOG_004846</name>
</gene>
<dbReference type="PhylomeDB" id="A0A0D2VSQ8"/>
<dbReference type="InterPro" id="IPR011989">
    <property type="entry name" value="ARM-like"/>
</dbReference>
<feature type="compositionally biased region" description="Low complexity" evidence="6">
    <location>
        <begin position="1265"/>
        <end position="1286"/>
    </location>
</feature>
<keyword evidence="3" id="KW-0498">Mitosis</keyword>
<dbReference type="InParanoid" id="A0A0D2VSQ8"/>
<dbReference type="GO" id="GO:0000785">
    <property type="term" value="C:chromatin"/>
    <property type="evidence" value="ECO:0007669"/>
    <property type="project" value="TreeGrafter"/>
</dbReference>
<dbReference type="Gene3D" id="1.25.10.10">
    <property type="entry name" value="Leucine-rich Repeat Variant"/>
    <property type="match status" value="1"/>
</dbReference>
<dbReference type="PANTHER" id="PTHR12663">
    <property type="entry name" value="ANDROGEN INDUCED INHIBITOR OF PROLIFERATION AS3 / PDS5-RELATED"/>
    <property type="match status" value="1"/>
</dbReference>
<protein>
    <recommendedName>
        <fullName evidence="9">Sister chromatid cohesion protein PDS5</fullName>
    </recommendedName>
</protein>
<dbReference type="GO" id="GO:0051301">
    <property type="term" value="P:cell division"/>
    <property type="evidence" value="ECO:0007669"/>
    <property type="project" value="UniProtKB-KW"/>
</dbReference>
<evidence type="ECO:0000313" key="8">
    <source>
        <dbReference type="Proteomes" id="UP000008743"/>
    </source>
</evidence>
<feature type="compositionally biased region" description="Acidic residues" evidence="6">
    <location>
        <begin position="1243"/>
        <end position="1256"/>
    </location>
</feature>
<dbReference type="FunCoup" id="A0A0D2VSQ8">
    <property type="interactions" value="474"/>
</dbReference>
<feature type="compositionally biased region" description="Low complexity" evidence="6">
    <location>
        <begin position="44"/>
        <end position="61"/>
    </location>
</feature>
<dbReference type="GO" id="GO:0005634">
    <property type="term" value="C:nucleus"/>
    <property type="evidence" value="ECO:0007669"/>
    <property type="project" value="UniProtKB-SubCell"/>
</dbReference>
<evidence type="ECO:0008006" key="9">
    <source>
        <dbReference type="Google" id="ProtNLM"/>
    </source>
</evidence>
<evidence type="ECO:0000256" key="3">
    <source>
        <dbReference type="ARBA" id="ARBA00022776"/>
    </source>
</evidence>
<feature type="compositionally biased region" description="Basic and acidic residues" evidence="6">
    <location>
        <begin position="1326"/>
        <end position="1341"/>
    </location>
</feature>
<organism evidence="7 8">
    <name type="scientific">Capsaspora owczarzaki (strain ATCC 30864)</name>
    <dbReference type="NCBI Taxonomy" id="595528"/>
    <lineage>
        <taxon>Eukaryota</taxon>
        <taxon>Filasterea</taxon>
        <taxon>Capsaspora</taxon>
    </lineage>
</organism>
<dbReference type="eggNOG" id="KOG1525">
    <property type="taxonomic scope" value="Eukaryota"/>
</dbReference>
<name>A0A0D2VSQ8_CAPO3</name>
<feature type="region of interest" description="Disordered" evidence="6">
    <location>
        <begin position="1201"/>
        <end position="1540"/>
    </location>
</feature>
<dbReference type="PANTHER" id="PTHR12663:SF0">
    <property type="entry name" value="PRECOCIOUS DISSOCIATION OF SISTERS 5, ISOFORM A"/>
    <property type="match status" value="1"/>
</dbReference>
<evidence type="ECO:0000256" key="2">
    <source>
        <dbReference type="ARBA" id="ARBA00022618"/>
    </source>
</evidence>
<dbReference type="SUPFAM" id="SSF48371">
    <property type="entry name" value="ARM repeat"/>
    <property type="match status" value="1"/>
</dbReference>
<keyword evidence="8" id="KW-1185">Reference proteome</keyword>
<dbReference type="GO" id="GO:0006281">
    <property type="term" value="P:DNA repair"/>
    <property type="evidence" value="ECO:0007669"/>
    <property type="project" value="TreeGrafter"/>
</dbReference>
<accession>A0A0D2VSQ8</accession>
<keyword evidence="4" id="KW-0539">Nucleus</keyword>
<keyword evidence="2" id="KW-0132">Cell division</keyword>
<feature type="compositionally biased region" description="Low complexity" evidence="6">
    <location>
        <begin position="85"/>
        <end position="106"/>
    </location>
</feature>
<feature type="compositionally biased region" description="Low complexity" evidence="6">
    <location>
        <begin position="1360"/>
        <end position="1370"/>
    </location>
</feature>
<feature type="compositionally biased region" description="Low complexity" evidence="6">
    <location>
        <begin position="1457"/>
        <end position="1484"/>
    </location>
</feature>
<dbReference type="GO" id="GO:0007064">
    <property type="term" value="P:mitotic sister chromatid cohesion"/>
    <property type="evidence" value="ECO:0007669"/>
    <property type="project" value="InterPro"/>
</dbReference>
<feature type="compositionally biased region" description="Basic and acidic residues" evidence="6">
    <location>
        <begin position="1440"/>
        <end position="1454"/>
    </location>
</feature>
<evidence type="ECO:0000313" key="7">
    <source>
        <dbReference type="EMBL" id="KJE94162.1"/>
    </source>
</evidence>
<feature type="compositionally biased region" description="Low complexity" evidence="6">
    <location>
        <begin position="1"/>
        <end position="14"/>
    </location>
</feature>
<comment type="subcellular location">
    <subcellularLocation>
        <location evidence="1">Nucleus</location>
    </subcellularLocation>
</comment>
<dbReference type="InterPro" id="IPR016024">
    <property type="entry name" value="ARM-type_fold"/>
</dbReference>
<dbReference type="OrthoDB" id="200660at2759"/>
<feature type="compositionally biased region" description="Basic and acidic residues" evidence="6">
    <location>
        <begin position="1388"/>
        <end position="1407"/>
    </location>
</feature>
<dbReference type="Pfam" id="PF20168">
    <property type="entry name" value="PDS5"/>
    <property type="match status" value="1"/>
</dbReference>
<dbReference type="InterPro" id="IPR039776">
    <property type="entry name" value="Pds5"/>
</dbReference>
<proteinExistence type="predicted"/>
<dbReference type="STRING" id="595528.A0A0D2VSQ8"/>
<evidence type="ECO:0000256" key="5">
    <source>
        <dbReference type="ARBA" id="ARBA00023306"/>
    </source>
</evidence>